<feature type="non-terminal residue" evidence="2">
    <location>
        <position position="1"/>
    </location>
</feature>
<name>A0A371EVU2_MUCPR</name>
<organism evidence="2 3">
    <name type="scientific">Mucuna pruriens</name>
    <name type="common">Velvet bean</name>
    <name type="synonym">Dolichos pruriens</name>
    <dbReference type="NCBI Taxonomy" id="157652"/>
    <lineage>
        <taxon>Eukaryota</taxon>
        <taxon>Viridiplantae</taxon>
        <taxon>Streptophyta</taxon>
        <taxon>Embryophyta</taxon>
        <taxon>Tracheophyta</taxon>
        <taxon>Spermatophyta</taxon>
        <taxon>Magnoliopsida</taxon>
        <taxon>eudicotyledons</taxon>
        <taxon>Gunneridae</taxon>
        <taxon>Pentapetalae</taxon>
        <taxon>rosids</taxon>
        <taxon>fabids</taxon>
        <taxon>Fabales</taxon>
        <taxon>Fabaceae</taxon>
        <taxon>Papilionoideae</taxon>
        <taxon>50 kb inversion clade</taxon>
        <taxon>NPAAA clade</taxon>
        <taxon>indigoferoid/millettioid clade</taxon>
        <taxon>Phaseoleae</taxon>
        <taxon>Mucuna</taxon>
    </lineage>
</organism>
<dbReference type="AlphaFoldDB" id="A0A371EVU2"/>
<keyword evidence="3" id="KW-1185">Reference proteome</keyword>
<evidence type="ECO:0000313" key="3">
    <source>
        <dbReference type="Proteomes" id="UP000257109"/>
    </source>
</evidence>
<dbReference type="OrthoDB" id="411615at2759"/>
<accession>A0A371EVU2</accession>
<feature type="transmembrane region" description="Helical" evidence="1">
    <location>
        <begin position="47"/>
        <end position="69"/>
    </location>
</feature>
<sequence>MANNDIQDLVKIPKGAKLIVMLTYIKFVLSLKVLVKEEGIDYKEAFFDFFNLPSCVFCLFHIMTLIAHFDLELYHMDAKTVLLNGKIDETIYMVQPENFVLSNLKSMV</sequence>
<dbReference type="Proteomes" id="UP000257109">
    <property type="component" value="Unassembled WGS sequence"/>
</dbReference>
<protein>
    <recommendedName>
        <fullName evidence="4">Reverse transcriptase Ty1/copia-type domain-containing protein</fullName>
    </recommendedName>
</protein>
<evidence type="ECO:0000313" key="2">
    <source>
        <dbReference type="EMBL" id="RDX70167.1"/>
    </source>
</evidence>
<comment type="caution">
    <text evidence="2">The sequence shown here is derived from an EMBL/GenBank/DDBJ whole genome shotgun (WGS) entry which is preliminary data.</text>
</comment>
<feature type="transmembrane region" description="Helical" evidence="1">
    <location>
        <begin position="18"/>
        <end position="35"/>
    </location>
</feature>
<keyword evidence="1" id="KW-0812">Transmembrane</keyword>
<evidence type="ECO:0008006" key="4">
    <source>
        <dbReference type="Google" id="ProtNLM"/>
    </source>
</evidence>
<reference evidence="2" key="1">
    <citation type="submission" date="2018-05" db="EMBL/GenBank/DDBJ databases">
        <title>Draft genome of Mucuna pruriens seed.</title>
        <authorList>
            <person name="Nnadi N.E."/>
            <person name="Vos R."/>
            <person name="Hasami M.H."/>
            <person name="Devisetty U.K."/>
            <person name="Aguiy J.C."/>
        </authorList>
    </citation>
    <scope>NUCLEOTIDE SEQUENCE [LARGE SCALE GENOMIC DNA]</scope>
    <source>
        <strain evidence="2">JCA_2017</strain>
    </source>
</reference>
<keyword evidence="1" id="KW-0472">Membrane</keyword>
<evidence type="ECO:0000256" key="1">
    <source>
        <dbReference type="SAM" id="Phobius"/>
    </source>
</evidence>
<proteinExistence type="predicted"/>
<dbReference type="EMBL" id="QJKJ01011812">
    <property type="protein sequence ID" value="RDX70167.1"/>
    <property type="molecule type" value="Genomic_DNA"/>
</dbReference>
<gene>
    <name evidence="2" type="ORF">CR513_50619</name>
</gene>
<keyword evidence="1" id="KW-1133">Transmembrane helix</keyword>